<accession>A0AAQ3Q992</accession>
<organism evidence="16 17">
    <name type="scientific">Canna indica</name>
    <name type="common">Indian-shot</name>
    <dbReference type="NCBI Taxonomy" id="4628"/>
    <lineage>
        <taxon>Eukaryota</taxon>
        <taxon>Viridiplantae</taxon>
        <taxon>Streptophyta</taxon>
        <taxon>Embryophyta</taxon>
        <taxon>Tracheophyta</taxon>
        <taxon>Spermatophyta</taxon>
        <taxon>Magnoliopsida</taxon>
        <taxon>Liliopsida</taxon>
        <taxon>Zingiberales</taxon>
        <taxon>Cannaceae</taxon>
        <taxon>Canna</taxon>
    </lineage>
</organism>
<dbReference type="Pfam" id="PF13947">
    <property type="entry name" value="GUB_WAK_bind"/>
    <property type="match status" value="1"/>
</dbReference>
<keyword evidence="4 13" id="KW-0812">Transmembrane</keyword>
<comment type="subcellular location">
    <subcellularLocation>
        <location evidence="1">Membrane</location>
        <topology evidence="1">Single-pass membrane protein</topology>
    </subcellularLocation>
</comment>
<dbReference type="EMBL" id="CP136893">
    <property type="protein sequence ID" value="WOL03981.1"/>
    <property type="molecule type" value="Genomic_DNA"/>
</dbReference>
<dbReference type="GO" id="GO:0005524">
    <property type="term" value="F:ATP binding"/>
    <property type="evidence" value="ECO:0007669"/>
    <property type="project" value="UniProtKB-UniRule"/>
</dbReference>
<dbReference type="PROSITE" id="PS00107">
    <property type="entry name" value="PROTEIN_KINASE_ATP"/>
    <property type="match status" value="1"/>
</dbReference>
<dbReference type="SUPFAM" id="SSF56112">
    <property type="entry name" value="Protein kinase-like (PK-like)"/>
    <property type="match status" value="1"/>
</dbReference>
<reference evidence="16 17" key="1">
    <citation type="submission" date="2023-10" db="EMBL/GenBank/DDBJ databases">
        <title>Chromosome-scale genome assembly provides insights into flower coloration mechanisms of Canna indica.</title>
        <authorList>
            <person name="Li C."/>
        </authorList>
    </citation>
    <scope>NUCLEOTIDE SEQUENCE [LARGE SCALE GENOMIC DNA]</scope>
    <source>
        <tissue evidence="16">Flower</tissue>
    </source>
</reference>
<keyword evidence="17" id="KW-1185">Reference proteome</keyword>
<keyword evidence="2" id="KW-0723">Serine/threonine-protein kinase</keyword>
<dbReference type="InterPro" id="IPR001245">
    <property type="entry name" value="Ser-Thr/Tyr_kinase_cat_dom"/>
</dbReference>
<dbReference type="Proteomes" id="UP001327560">
    <property type="component" value="Chromosome 4"/>
</dbReference>
<dbReference type="AlphaFoldDB" id="A0AAQ3Q992"/>
<dbReference type="PROSITE" id="PS00108">
    <property type="entry name" value="PROTEIN_KINASE_ST"/>
    <property type="match status" value="1"/>
</dbReference>
<evidence type="ECO:0000256" key="7">
    <source>
        <dbReference type="ARBA" id="ARBA00022777"/>
    </source>
</evidence>
<keyword evidence="10 13" id="KW-0472">Membrane</keyword>
<dbReference type="Pfam" id="PF14380">
    <property type="entry name" value="WAK_assoc"/>
    <property type="match status" value="1"/>
</dbReference>
<evidence type="ECO:0000256" key="11">
    <source>
        <dbReference type="ARBA" id="ARBA00023180"/>
    </source>
</evidence>
<dbReference type="InterPro" id="IPR011009">
    <property type="entry name" value="Kinase-like_dom_sf"/>
</dbReference>
<keyword evidence="9 13" id="KW-1133">Transmembrane helix</keyword>
<evidence type="ECO:0000256" key="9">
    <source>
        <dbReference type="ARBA" id="ARBA00022989"/>
    </source>
</evidence>
<keyword evidence="11" id="KW-0325">Glycoprotein</keyword>
<feature type="binding site" evidence="12">
    <location>
        <position position="344"/>
    </location>
    <ligand>
        <name>ATP</name>
        <dbReference type="ChEBI" id="CHEBI:30616"/>
    </ligand>
</feature>
<keyword evidence="5 14" id="KW-0732">Signal</keyword>
<keyword evidence="6 12" id="KW-0547">Nucleotide-binding</keyword>
<dbReference type="PROSITE" id="PS50011">
    <property type="entry name" value="PROTEIN_KINASE_DOM"/>
    <property type="match status" value="1"/>
</dbReference>
<dbReference type="SMART" id="SM00220">
    <property type="entry name" value="S_TKc"/>
    <property type="match status" value="1"/>
</dbReference>
<feature type="chain" id="PRO_5042900604" evidence="14">
    <location>
        <begin position="22"/>
        <end position="637"/>
    </location>
</feature>
<dbReference type="Pfam" id="PF07714">
    <property type="entry name" value="PK_Tyr_Ser-Thr"/>
    <property type="match status" value="1"/>
</dbReference>
<gene>
    <name evidence="16" type="ORF">Cni_G12702</name>
</gene>
<dbReference type="InterPro" id="IPR032872">
    <property type="entry name" value="WAK_assoc_C"/>
</dbReference>
<evidence type="ECO:0000256" key="12">
    <source>
        <dbReference type="PROSITE-ProRule" id="PRU10141"/>
    </source>
</evidence>
<dbReference type="InterPro" id="IPR025287">
    <property type="entry name" value="WAK_GUB"/>
</dbReference>
<keyword evidence="3" id="KW-0808">Transferase</keyword>
<dbReference type="PANTHER" id="PTHR46008">
    <property type="entry name" value="LEAF RUST 10 DISEASE-RESISTANCE LOCUS RECEPTOR-LIKE PROTEIN KINASE-LIKE 1.4"/>
    <property type="match status" value="1"/>
</dbReference>
<feature type="transmembrane region" description="Helical" evidence="13">
    <location>
        <begin position="249"/>
        <end position="272"/>
    </location>
</feature>
<dbReference type="GO" id="GO:0005886">
    <property type="term" value="C:plasma membrane"/>
    <property type="evidence" value="ECO:0007669"/>
    <property type="project" value="UniProtKB-ARBA"/>
</dbReference>
<evidence type="ECO:0000256" key="5">
    <source>
        <dbReference type="ARBA" id="ARBA00022729"/>
    </source>
</evidence>
<evidence type="ECO:0000256" key="14">
    <source>
        <dbReference type="SAM" id="SignalP"/>
    </source>
</evidence>
<evidence type="ECO:0000256" key="1">
    <source>
        <dbReference type="ARBA" id="ARBA00004167"/>
    </source>
</evidence>
<keyword evidence="7 16" id="KW-0418">Kinase</keyword>
<dbReference type="GO" id="GO:0030247">
    <property type="term" value="F:polysaccharide binding"/>
    <property type="evidence" value="ECO:0007669"/>
    <property type="project" value="InterPro"/>
</dbReference>
<dbReference type="FunFam" id="1.10.510.10:FF:000161">
    <property type="entry name" value="Wall-associated receptor kinase-like 20"/>
    <property type="match status" value="1"/>
</dbReference>
<keyword evidence="8 12" id="KW-0067">ATP-binding</keyword>
<feature type="signal peptide" evidence="14">
    <location>
        <begin position="1"/>
        <end position="21"/>
    </location>
</feature>
<evidence type="ECO:0000256" key="8">
    <source>
        <dbReference type="ARBA" id="ARBA00022840"/>
    </source>
</evidence>
<evidence type="ECO:0000256" key="3">
    <source>
        <dbReference type="ARBA" id="ARBA00022679"/>
    </source>
</evidence>
<evidence type="ECO:0000313" key="17">
    <source>
        <dbReference type="Proteomes" id="UP001327560"/>
    </source>
</evidence>
<protein>
    <submittedName>
        <fullName evidence="16">LEAF RUST 10 DISEASE-RESISTANCE LOCUS RECEPTOR-LIKE PROTEIN KINASE-like</fullName>
    </submittedName>
</protein>
<dbReference type="PANTHER" id="PTHR46008:SF2">
    <property type="entry name" value="LEAF RUST 10 DISEASE-RESISTANCE LOCUS RECEPTOR-LIKE PROTEIN KINASE-LIKE 1.4"/>
    <property type="match status" value="1"/>
</dbReference>
<dbReference type="FunFam" id="3.30.200.20:FF:000039">
    <property type="entry name" value="receptor-like protein kinase FERONIA"/>
    <property type="match status" value="1"/>
</dbReference>
<evidence type="ECO:0000256" key="6">
    <source>
        <dbReference type="ARBA" id="ARBA00022741"/>
    </source>
</evidence>
<name>A0AAQ3Q992_9LILI</name>
<dbReference type="Gene3D" id="1.10.510.10">
    <property type="entry name" value="Transferase(Phosphotransferase) domain 1"/>
    <property type="match status" value="1"/>
</dbReference>
<keyword evidence="16" id="KW-0675">Receptor</keyword>
<sequence>MDPNIFILFFLLLSSVERREAAAPTLCIQDTNPDRCGNISIQYPFWLSGQQQPNCGLPPFELTCRNDSHNPVPVLKLLDFYFYINQIFYDNQSFQLTTSKSADEECPIPYNNITSYTFPFTLSSSNKRVFFLQNCSSSKNLSRLYQNITCPSFRWTAYFGGEYKGPGQLNSDTRSCRLVVVPVLEYSKGNYSERLKAGWLFNWTAPNCTECLKSGGRCGYDESTASFMCICKDRNHKSSCKNTKIARKFIIAGVTASAAFPALVFALGFLYYKHKKRQKLSASSESFDSEDGTKMDGHFQTHIFSYNELMEATECFNSSRVLGDGGFGIVYKGELRDGRTVAVKRLYNKNCKGVEQFINEVEILSLLRHQNLLSLYGCTSRRSHELILVYEFVPNGTVADHLHGDRAGERILTWPMRLSIAIETADALAYLHAVDPPIIHRDVKTNNILLDHSFHVKVGDFGLSRLFPLDATHVSTTPQGTPGYVDPEYHQNFQLTEKSDVYSFGVVLVELISSKPAIDISRQRSDIKLASMAIAKIQNHELDDLVDQDLWSKSDEMGKRMITMVAELAFRCLQSDGDMRPTIKEVLEVLRAIEKGKSDIWTKDDDDDGLMKNKIDFSPDSVAGKWVSESTTPNTSE</sequence>
<evidence type="ECO:0000256" key="10">
    <source>
        <dbReference type="ARBA" id="ARBA00023136"/>
    </source>
</evidence>
<dbReference type="InterPro" id="IPR017441">
    <property type="entry name" value="Protein_kinase_ATP_BS"/>
</dbReference>
<dbReference type="Gene3D" id="3.30.200.20">
    <property type="entry name" value="Phosphorylase Kinase, domain 1"/>
    <property type="match status" value="1"/>
</dbReference>
<evidence type="ECO:0000256" key="4">
    <source>
        <dbReference type="ARBA" id="ARBA00022692"/>
    </source>
</evidence>
<dbReference type="InterPro" id="IPR000719">
    <property type="entry name" value="Prot_kinase_dom"/>
</dbReference>
<evidence type="ECO:0000256" key="2">
    <source>
        <dbReference type="ARBA" id="ARBA00022527"/>
    </source>
</evidence>
<evidence type="ECO:0000256" key="13">
    <source>
        <dbReference type="SAM" id="Phobius"/>
    </source>
</evidence>
<evidence type="ECO:0000313" key="16">
    <source>
        <dbReference type="EMBL" id="WOL03981.1"/>
    </source>
</evidence>
<evidence type="ECO:0000259" key="15">
    <source>
        <dbReference type="PROSITE" id="PS50011"/>
    </source>
</evidence>
<dbReference type="GO" id="GO:0004674">
    <property type="term" value="F:protein serine/threonine kinase activity"/>
    <property type="evidence" value="ECO:0007669"/>
    <property type="project" value="UniProtKB-KW"/>
</dbReference>
<dbReference type="InterPro" id="IPR008271">
    <property type="entry name" value="Ser/Thr_kinase_AS"/>
</dbReference>
<dbReference type="CDD" id="cd14066">
    <property type="entry name" value="STKc_IRAK"/>
    <property type="match status" value="1"/>
</dbReference>
<proteinExistence type="predicted"/>
<feature type="domain" description="Protein kinase" evidence="15">
    <location>
        <begin position="316"/>
        <end position="593"/>
    </location>
</feature>